<accession>A0AAW7ZB40</accession>
<protein>
    <recommendedName>
        <fullName evidence="3">Lipoprotein</fullName>
    </recommendedName>
</protein>
<reference evidence="1" key="2">
    <citation type="submission" date="2023-03" db="EMBL/GenBank/DDBJ databases">
        <authorList>
            <person name="Zhang Z."/>
        </authorList>
    </citation>
    <scope>NUCLEOTIDE SEQUENCE</scope>
    <source>
        <strain evidence="1">DSA</strain>
    </source>
</reference>
<evidence type="ECO:0000313" key="1">
    <source>
        <dbReference type="EMBL" id="MDO7786444.1"/>
    </source>
</evidence>
<dbReference type="AlphaFoldDB" id="A0AAW7ZB40"/>
<gene>
    <name evidence="1" type="ORF">P6N53_04315</name>
</gene>
<reference evidence="1" key="1">
    <citation type="journal article" date="2023" name="J. Hazard. Mater.">
        <title>Anaerobic biodegradation of pyrene and benzo[a]pyrene by a new sulfate-reducing Desulforamulus aquiferis strain DSA.</title>
        <authorList>
            <person name="Zhang Z."/>
            <person name="Sun J."/>
            <person name="Gong X."/>
            <person name="Wang C."/>
            <person name="Wang H."/>
        </authorList>
    </citation>
    <scope>NUCLEOTIDE SEQUENCE</scope>
    <source>
        <strain evidence="1">DSA</strain>
    </source>
</reference>
<keyword evidence="2" id="KW-1185">Reference proteome</keyword>
<evidence type="ECO:0008006" key="3">
    <source>
        <dbReference type="Google" id="ProtNLM"/>
    </source>
</evidence>
<evidence type="ECO:0000313" key="2">
    <source>
        <dbReference type="Proteomes" id="UP001172911"/>
    </source>
</evidence>
<dbReference type="RefSeq" id="WP_304541474.1">
    <property type="nucleotide sequence ID" value="NZ_JARPTC010000005.1"/>
</dbReference>
<proteinExistence type="predicted"/>
<sequence length="186" mass="20997">MKLTYALVIILLILQGGCFNSQTRDVPVNQPLGYRAEPQVVTKLKVPNQDTKMEVDYPVAWPNLVISCLSKNIPWVRGDANFTGQVNGVIGNTSFGCDENKAILIKPTELKPNAVLSFNADDVKGLDSPKYFLWLLNTEHRLIPYNIDEDSIIVPTDEGEYLYYLLVDWGKGDNTISYWFKVKVVQ</sequence>
<name>A0AAW7ZB40_9FIRM</name>
<comment type="caution">
    <text evidence="1">The sequence shown here is derived from an EMBL/GenBank/DDBJ whole genome shotgun (WGS) entry which is preliminary data.</text>
</comment>
<dbReference type="EMBL" id="JARPTC010000005">
    <property type="protein sequence ID" value="MDO7786444.1"/>
    <property type="molecule type" value="Genomic_DNA"/>
</dbReference>
<organism evidence="1 2">
    <name type="scientific">Desulforamulus aquiferis</name>
    <dbReference type="NCBI Taxonomy" id="1397668"/>
    <lineage>
        <taxon>Bacteria</taxon>
        <taxon>Bacillati</taxon>
        <taxon>Bacillota</taxon>
        <taxon>Clostridia</taxon>
        <taxon>Eubacteriales</taxon>
        <taxon>Peptococcaceae</taxon>
        <taxon>Desulforamulus</taxon>
    </lineage>
</organism>
<dbReference type="Proteomes" id="UP001172911">
    <property type="component" value="Unassembled WGS sequence"/>
</dbReference>